<dbReference type="HOGENOM" id="CLU_1880470_0_0_1"/>
<dbReference type="AlphaFoldDB" id="F8PMU8"/>
<accession>F8PMU8</accession>
<sequence>MRLAVPFAHQRSAYQDIHFTVNHHDQNPTYRHLPQRPALYHIHQPQGRYLAKPSHRSRHHHILRHLQHHHRSTVLQECCTREEVAAGREAGYRAGRRYISLGCISCREDGLMWTCRSGVLQYMSVSQIYNFNCILY</sequence>
<keyword evidence="2" id="KW-1185">Reference proteome</keyword>
<evidence type="ECO:0000313" key="1">
    <source>
        <dbReference type="EMBL" id="EGO02930.1"/>
    </source>
</evidence>
<dbReference type="Proteomes" id="UP000008063">
    <property type="component" value="Unassembled WGS sequence"/>
</dbReference>
<protein>
    <submittedName>
        <fullName evidence="1">Uncharacterized protein</fullName>
    </submittedName>
</protein>
<evidence type="ECO:0000313" key="2">
    <source>
        <dbReference type="Proteomes" id="UP000008063"/>
    </source>
</evidence>
<name>F8PMU8_SERL3</name>
<reference evidence="2" key="1">
    <citation type="journal article" date="2011" name="Science">
        <title>The plant cell wall-decomposing machinery underlies the functional diversity of forest fungi.</title>
        <authorList>
            <person name="Eastwood D.C."/>
            <person name="Floudas D."/>
            <person name="Binder M."/>
            <person name="Majcherczyk A."/>
            <person name="Schneider P."/>
            <person name="Aerts A."/>
            <person name="Asiegbu F.O."/>
            <person name="Baker S.E."/>
            <person name="Barry K."/>
            <person name="Bendiksby M."/>
            <person name="Blumentritt M."/>
            <person name="Coutinho P.M."/>
            <person name="Cullen D."/>
            <person name="de Vries R.P."/>
            <person name="Gathman A."/>
            <person name="Goodell B."/>
            <person name="Henrissat B."/>
            <person name="Ihrmark K."/>
            <person name="Kauserud H."/>
            <person name="Kohler A."/>
            <person name="LaButti K."/>
            <person name="Lapidus A."/>
            <person name="Lavin J.L."/>
            <person name="Lee Y.-H."/>
            <person name="Lindquist E."/>
            <person name="Lilly W."/>
            <person name="Lucas S."/>
            <person name="Morin E."/>
            <person name="Murat C."/>
            <person name="Oguiza J.A."/>
            <person name="Park J."/>
            <person name="Pisabarro A.G."/>
            <person name="Riley R."/>
            <person name="Rosling A."/>
            <person name="Salamov A."/>
            <person name="Schmidt O."/>
            <person name="Schmutz J."/>
            <person name="Skrede I."/>
            <person name="Stenlid J."/>
            <person name="Wiebenga A."/>
            <person name="Xie X."/>
            <person name="Kuees U."/>
            <person name="Hibbett D.S."/>
            <person name="Hoffmeister D."/>
            <person name="Hoegberg N."/>
            <person name="Martin F."/>
            <person name="Grigoriev I.V."/>
            <person name="Watkinson S.C."/>
        </authorList>
    </citation>
    <scope>NUCLEOTIDE SEQUENCE [LARGE SCALE GENOMIC DNA]</scope>
    <source>
        <strain evidence="2">strain S7.3</strain>
    </source>
</reference>
<organism evidence="2">
    <name type="scientific">Serpula lacrymans var. lacrymans (strain S7.3)</name>
    <name type="common">Dry rot fungus</name>
    <dbReference type="NCBI Taxonomy" id="936435"/>
    <lineage>
        <taxon>Eukaryota</taxon>
        <taxon>Fungi</taxon>
        <taxon>Dikarya</taxon>
        <taxon>Basidiomycota</taxon>
        <taxon>Agaricomycotina</taxon>
        <taxon>Agaricomycetes</taxon>
        <taxon>Agaricomycetidae</taxon>
        <taxon>Boletales</taxon>
        <taxon>Coniophorineae</taxon>
        <taxon>Serpulaceae</taxon>
        <taxon>Serpula</taxon>
    </lineage>
</organism>
<gene>
    <name evidence="1" type="ORF">SERLA73DRAFT_176400</name>
</gene>
<feature type="non-terminal residue" evidence="1">
    <location>
        <position position="136"/>
    </location>
</feature>
<dbReference type="InParanoid" id="F8PMU8"/>
<proteinExistence type="predicted"/>
<dbReference type="EMBL" id="GL945476">
    <property type="protein sequence ID" value="EGO02930.1"/>
    <property type="molecule type" value="Genomic_DNA"/>
</dbReference>